<organism evidence="2 3">
    <name type="scientific">Pedobacter jeongneungensis</name>
    <dbReference type="NCBI Taxonomy" id="947309"/>
    <lineage>
        <taxon>Bacteria</taxon>
        <taxon>Pseudomonadati</taxon>
        <taxon>Bacteroidota</taxon>
        <taxon>Sphingobacteriia</taxon>
        <taxon>Sphingobacteriales</taxon>
        <taxon>Sphingobacteriaceae</taxon>
        <taxon>Pedobacter</taxon>
    </lineage>
</organism>
<evidence type="ECO:0000313" key="2">
    <source>
        <dbReference type="EMBL" id="GAA4195732.1"/>
    </source>
</evidence>
<proteinExistence type="predicted"/>
<dbReference type="NCBIfam" id="TIGR04034">
    <property type="entry name" value="export_SdpA"/>
    <property type="match status" value="1"/>
</dbReference>
<dbReference type="Pfam" id="PF17418">
    <property type="entry name" value="SdpA"/>
    <property type="match status" value="1"/>
</dbReference>
<accession>A0ABP8B1A8</accession>
<keyword evidence="1" id="KW-0812">Transmembrane</keyword>
<gene>
    <name evidence="2" type="ORF">GCM10022289_00350</name>
</gene>
<comment type="caution">
    <text evidence="2">The sequence shown here is derived from an EMBL/GenBank/DDBJ whole genome shotgun (WGS) entry which is preliminary data.</text>
</comment>
<dbReference type="EMBL" id="BAABBY010000001">
    <property type="protein sequence ID" value="GAA4195732.1"/>
    <property type="molecule type" value="Genomic_DNA"/>
</dbReference>
<evidence type="ECO:0008006" key="4">
    <source>
        <dbReference type="Google" id="ProtNLM"/>
    </source>
</evidence>
<name>A0ABP8B1A8_9SPHI</name>
<dbReference type="RefSeq" id="WP_344848104.1">
    <property type="nucleotide sequence ID" value="NZ_BAABBY010000001.1"/>
</dbReference>
<evidence type="ECO:0000313" key="3">
    <source>
        <dbReference type="Proteomes" id="UP001501772"/>
    </source>
</evidence>
<keyword evidence="3" id="KW-1185">Reference proteome</keyword>
<dbReference type="InterPro" id="IPR023902">
    <property type="entry name" value="Sporulation_SdpA"/>
</dbReference>
<sequence>MGNRKKGWLGNENDQQISTIFFGFKPDETEPYQEDEQEQIEPAITGLSLIFLVLVIFSAIVLYCVMTTSLQTPFNTSSTVKRNTFYFLPQGWAFFTRDAREEKLWAYKRTGNGSLIPLSPSGGSFIYLFGINREGRKLTSDYNRLLSGIDSALWKHIDFDLTKIAVDSRQKTILHIKNKDETWKAKGEVVFVKKKLTPWAWSHFESVKMPSKYVRIFID</sequence>
<reference evidence="3" key="1">
    <citation type="journal article" date="2019" name="Int. J. Syst. Evol. Microbiol.">
        <title>The Global Catalogue of Microorganisms (GCM) 10K type strain sequencing project: providing services to taxonomists for standard genome sequencing and annotation.</title>
        <authorList>
            <consortium name="The Broad Institute Genomics Platform"/>
            <consortium name="The Broad Institute Genome Sequencing Center for Infectious Disease"/>
            <person name="Wu L."/>
            <person name="Ma J."/>
        </authorList>
    </citation>
    <scope>NUCLEOTIDE SEQUENCE [LARGE SCALE GENOMIC DNA]</scope>
    <source>
        <strain evidence="3">JCM 17626</strain>
    </source>
</reference>
<dbReference type="Proteomes" id="UP001501772">
    <property type="component" value="Unassembled WGS sequence"/>
</dbReference>
<evidence type="ECO:0000256" key="1">
    <source>
        <dbReference type="SAM" id="Phobius"/>
    </source>
</evidence>
<keyword evidence="1" id="KW-0472">Membrane</keyword>
<protein>
    <recommendedName>
        <fullName evidence="4">Antimicrobial peptide system SdpA family protein</fullName>
    </recommendedName>
</protein>
<feature type="transmembrane region" description="Helical" evidence="1">
    <location>
        <begin position="43"/>
        <end position="65"/>
    </location>
</feature>
<keyword evidence="1" id="KW-1133">Transmembrane helix</keyword>